<dbReference type="PROSITE" id="PS00287">
    <property type="entry name" value="CYSTATIN"/>
    <property type="match status" value="1"/>
</dbReference>
<dbReference type="InterPro" id="IPR000010">
    <property type="entry name" value="Cystatin_dom"/>
</dbReference>
<dbReference type="GO" id="GO:0004869">
    <property type="term" value="F:cysteine-type endopeptidase inhibitor activity"/>
    <property type="evidence" value="ECO:0007669"/>
    <property type="project" value="UniProtKB-KW"/>
</dbReference>
<dbReference type="SMART" id="SM00043">
    <property type="entry name" value="CY"/>
    <property type="match status" value="2"/>
</dbReference>
<evidence type="ECO:0000256" key="3">
    <source>
        <dbReference type="ARBA" id="ARBA00022704"/>
    </source>
</evidence>
<dbReference type="Gene3D" id="3.10.450.10">
    <property type="match status" value="2"/>
</dbReference>
<evidence type="ECO:0000313" key="7">
    <source>
        <dbReference type="Proteomes" id="UP000245119"/>
    </source>
</evidence>
<protein>
    <recommendedName>
        <fullName evidence="5">Cystatin domain-containing protein</fullName>
    </recommendedName>
</protein>
<reference evidence="6 7" key="1">
    <citation type="submission" date="2018-04" db="EMBL/GenBank/DDBJ databases">
        <title>The genome of golden apple snail Pomacea canaliculata provides insight into stress tolerance and invasive adaptation.</title>
        <authorList>
            <person name="Liu C."/>
            <person name="Liu B."/>
            <person name="Ren Y."/>
            <person name="Zhang Y."/>
            <person name="Wang H."/>
            <person name="Li S."/>
            <person name="Jiang F."/>
            <person name="Yin L."/>
            <person name="Zhang G."/>
            <person name="Qian W."/>
            <person name="Fan W."/>
        </authorList>
    </citation>
    <scope>NUCLEOTIDE SEQUENCE [LARGE SCALE GENOMIC DNA]</scope>
    <source>
        <strain evidence="6">SZHN2017</strain>
        <tissue evidence="6">Muscle</tissue>
    </source>
</reference>
<dbReference type="STRING" id="400727.A0A2T7NYI7"/>
<dbReference type="GO" id="GO:0005615">
    <property type="term" value="C:extracellular space"/>
    <property type="evidence" value="ECO:0007669"/>
    <property type="project" value="TreeGrafter"/>
</dbReference>
<feature type="chain" id="PRO_5018556380" description="Cystatin domain-containing protein" evidence="4">
    <location>
        <begin position="17"/>
        <end position="250"/>
    </location>
</feature>
<evidence type="ECO:0000256" key="1">
    <source>
        <dbReference type="ARBA" id="ARBA00009403"/>
    </source>
</evidence>
<dbReference type="SUPFAM" id="SSF54403">
    <property type="entry name" value="Cystatin/monellin"/>
    <property type="match status" value="2"/>
</dbReference>
<dbReference type="InterPro" id="IPR018073">
    <property type="entry name" value="Prot_inh_cystat_CS"/>
</dbReference>
<comment type="similarity">
    <text evidence="1">Belongs to the cystatin family.</text>
</comment>
<evidence type="ECO:0000256" key="2">
    <source>
        <dbReference type="ARBA" id="ARBA00022690"/>
    </source>
</evidence>
<feature type="signal peptide" evidence="4">
    <location>
        <begin position="1"/>
        <end position="16"/>
    </location>
</feature>
<feature type="domain" description="Cystatin" evidence="5">
    <location>
        <begin position="19"/>
        <end position="111"/>
    </location>
</feature>
<proteinExistence type="inferred from homology"/>
<accession>A0A2T7NYI7</accession>
<dbReference type="GO" id="GO:0031982">
    <property type="term" value="C:vesicle"/>
    <property type="evidence" value="ECO:0007669"/>
    <property type="project" value="TreeGrafter"/>
</dbReference>
<gene>
    <name evidence="6" type="ORF">C0Q70_13910</name>
</gene>
<dbReference type="PANTHER" id="PTHR46186">
    <property type="entry name" value="CYSTATIN"/>
    <property type="match status" value="1"/>
</dbReference>
<keyword evidence="4" id="KW-0732">Signal</keyword>
<dbReference type="GO" id="GO:0005737">
    <property type="term" value="C:cytoplasm"/>
    <property type="evidence" value="ECO:0007669"/>
    <property type="project" value="TreeGrafter"/>
</dbReference>
<comment type="caution">
    <text evidence="6">The sequence shown here is derived from an EMBL/GenBank/DDBJ whole genome shotgun (WGS) entry which is preliminary data.</text>
</comment>
<dbReference type="PANTHER" id="PTHR46186:SF2">
    <property type="entry name" value="CYSTATIN"/>
    <property type="match status" value="1"/>
</dbReference>
<dbReference type="CDD" id="cd00042">
    <property type="entry name" value="CY"/>
    <property type="match status" value="2"/>
</dbReference>
<evidence type="ECO:0000313" key="6">
    <source>
        <dbReference type="EMBL" id="PVD26240.1"/>
    </source>
</evidence>
<dbReference type="InterPro" id="IPR046350">
    <property type="entry name" value="Cystatin_sf"/>
</dbReference>
<organism evidence="6 7">
    <name type="scientific">Pomacea canaliculata</name>
    <name type="common">Golden apple snail</name>
    <dbReference type="NCBI Taxonomy" id="400727"/>
    <lineage>
        <taxon>Eukaryota</taxon>
        <taxon>Metazoa</taxon>
        <taxon>Spiralia</taxon>
        <taxon>Lophotrochozoa</taxon>
        <taxon>Mollusca</taxon>
        <taxon>Gastropoda</taxon>
        <taxon>Caenogastropoda</taxon>
        <taxon>Architaenioglossa</taxon>
        <taxon>Ampullarioidea</taxon>
        <taxon>Ampullariidae</taxon>
        <taxon>Pomacea</taxon>
    </lineage>
</organism>
<keyword evidence="7" id="KW-1185">Reference proteome</keyword>
<dbReference type="Proteomes" id="UP000245119">
    <property type="component" value="Linkage Group LG8"/>
</dbReference>
<sequence length="250" mass="27517">MTGLLLLSLLPALASARFGVAGGRVDVTPDFDYAPVAFAVQAINDKFLRDGDTAPRQLAEIVSAQSQVVAGQKLYLTLRLTGAELDDYCKVDVWFRAWLNNTDRLIITSGPTCSKTRSRRELLGGISNPNYLKNSLDKEVFDALNFAVCAINDASNDLFFSKLGDTSGVTYTQQVTSGMTYRFYKVPLLTSSCRKQANSCQETDLSTCEVSDNARTTVCTLTVQSQPWLTPAYTLSENNCKKMRFPNKGM</sequence>
<evidence type="ECO:0000256" key="4">
    <source>
        <dbReference type="SAM" id="SignalP"/>
    </source>
</evidence>
<dbReference type="OMA" id="SWMTPEY"/>
<dbReference type="EMBL" id="PZQS01000008">
    <property type="protein sequence ID" value="PVD26240.1"/>
    <property type="molecule type" value="Genomic_DNA"/>
</dbReference>
<name>A0A2T7NYI7_POMCA</name>
<evidence type="ECO:0000259" key="5">
    <source>
        <dbReference type="SMART" id="SM00043"/>
    </source>
</evidence>
<feature type="domain" description="Cystatin" evidence="5">
    <location>
        <begin position="121"/>
        <end position="241"/>
    </location>
</feature>
<keyword evidence="2" id="KW-0646">Protease inhibitor</keyword>
<keyword evidence="3" id="KW-0789">Thiol protease inhibitor</keyword>
<dbReference type="AlphaFoldDB" id="A0A2T7NYI7"/>
<dbReference type="OrthoDB" id="6131664at2759"/>